<dbReference type="SUPFAM" id="SSF48264">
    <property type="entry name" value="Cytochrome P450"/>
    <property type="match status" value="1"/>
</dbReference>
<feature type="binding site" description="axial binding residue" evidence="9">
    <location>
        <position position="368"/>
    </location>
    <ligand>
        <name>heme</name>
        <dbReference type="ChEBI" id="CHEBI:30413"/>
    </ligand>
    <ligandPart>
        <name>Fe</name>
        <dbReference type="ChEBI" id="CHEBI:18248"/>
    </ligandPart>
</feature>
<dbReference type="GO" id="GO:0020037">
    <property type="term" value="F:heme binding"/>
    <property type="evidence" value="ECO:0007669"/>
    <property type="project" value="InterPro"/>
</dbReference>
<comment type="cofactor">
    <cofactor evidence="1 9">
        <name>heme</name>
        <dbReference type="ChEBI" id="CHEBI:30413"/>
    </cofactor>
</comment>
<comment type="similarity">
    <text evidence="3 10">Belongs to the cytochrome P450 family.</text>
</comment>
<accession>A0A8H3CU05</accession>
<evidence type="ECO:0000313" key="12">
    <source>
        <dbReference type="Proteomes" id="UP000663861"/>
    </source>
</evidence>
<dbReference type="PANTHER" id="PTHR46300:SF7">
    <property type="entry name" value="P450, PUTATIVE (EUROFUNG)-RELATED"/>
    <property type="match status" value="1"/>
</dbReference>
<evidence type="ECO:0008006" key="13">
    <source>
        <dbReference type="Google" id="ProtNLM"/>
    </source>
</evidence>
<name>A0A8H3CU05_9AGAM</name>
<comment type="caution">
    <text evidence="11">The sequence shown here is derived from an EMBL/GenBank/DDBJ whole genome shotgun (WGS) entry which is preliminary data.</text>
</comment>
<dbReference type="Proteomes" id="UP000663861">
    <property type="component" value="Unassembled WGS sequence"/>
</dbReference>
<dbReference type="EMBL" id="CAJMWY010002851">
    <property type="protein sequence ID" value="CAE6496052.1"/>
    <property type="molecule type" value="Genomic_DNA"/>
</dbReference>
<dbReference type="PRINTS" id="PR00463">
    <property type="entry name" value="EP450I"/>
</dbReference>
<keyword evidence="8 10" id="KW-0503">Monooxygenase</keyword>
<evidence type="ECO:0000256" key="9">
    <source>
        <dbReference type="PIRSR" id="PIRSR602401-1"/>
    </source>
</evidence>
<dbReference type="Gene3D" id="1.10.630.10">
    <property type="entry name" value="Cytochrome P450"/>
    <property type="match status" value="1"/>
</dbReference>
<comment type="pathway">
    <text evidence="2">Secondary metabolite biosynthesis.</text>
</comment>
<reference evidence="11" key="1">
    <citation type="submission" date="2021-01" db="EMBL/GenBank/DDBJ databases">
        <authorList>
            <person name="Kaushik A."/>
        </authorList>
    </citation>
    <scope>NUCLEOTIDE SEQUENCE</scope>
    <source>
        <strain evidence="11">AG4-RS23</strain>
    </source>
</reference>
<evidence type="ECO:0000256" key="6">
    <source>
        <dbReference type="ARBA" id="ARBA00023002"/>
    </source>
</evidence>
<keyword evidence="5 9" id="KW-0479">Metal-binding</keyword>
<dbReference type="GO" id="GO:0016705">
    <property type="term" value="F:oxidoreductase activity, acting on paired donors, with incorporation or reduction of molecular oxygen"/>
    <property type="evidence" value="ECO:0007669"/>
    <property type="project" value="InterPro"/>
</dbReference>
<dbReference type="InterPro" id="IPR017972">
    <property type="entry name" value="Cyt_P450_CS"/>
</dbReference>
<keyword evidence="6 10" id="KW-0560">Oxidoreductase</keyword>
<keyword evidence="4 9" id="KW-0349">Heme</keyword>
<dbReference type="AlphaFoldDB" id="A0A8H3CU05"/>
<evidence type="ECO:0000256" key="1">
    <source>
        <dbReference type="ARBA" id="ARBA00001971"/>
    </source>
</evidence>
<dbReference type="GO" id="GO:0004497">
    <property type="term" value="F:monooxygenase activity"/>
    <property type="evidence" value="ECO:0007669"/>
    <property type="project" value="UniProtKB-KW"/>
</dbReference>
<dbReference type="PROSITE" id="PS00086">
    <property type="entry name" value="CYTOCHROME_P450"/>
    <property type="match status" value="1"/>
</dbReference>
<dbReference type="PANTHER" id="PTHR46300">
    <property type="entry name" value="P450, PUTATIVE (EUROFUNG)-RELATED-RELATED"/>
    <property type="match status" value="1"/>
</dbReference>
<dbReference type="InterPro" id="IPR050364">
    <property type="entry name" value="Cytochrome_P450_fung"/>
</dbReference>
<organism evidence="11 12">
    <name type="scientific">Rhizoctonia solani</name>
    <dbReference type="NCBI Taxonomy" id="456999"/>
    <lineage>
        <taxon>Eukaryota</taxon>
        <taxon>Fungi</taxon>
        <taxon>Dikarya</taxon>
        <taxon>Basidiomycota</taxon>
        <taxon>Agaricomycotina</taxon>
        <taxon>Agaricomycetes</taxon>
        <taxon>Cantharellales</taxon>
        <taxon>Ceratobasidiaceae</taxon>
        <taxon>Rhizoctonia</taxon>
    </lineage>
</organism>
<evidence type="ECO:0000256" key="5">
    <source>
        <dbReference type="ARBA" id="ARBA00022723"/>
    </source>
</evidence>
<dbReference type="InterPro" id="IPR002401">
    <property type="entry name" value="Cyt_P450_E_grp-I"/>
</dbReference>
<evidence type="ECO:0000256" key="2">
    <source>
        <dbReference type="ARBA" id="ARBA00005179"/>
    </source>
</evidence>
<evidence type="ECO:0000256" key="7">
    <source>
        <dbReference type="ARBA" id="ARBA00023004"/>
    </source>
</evidence>
<evidence type="ECO:0000256" key="4">
    <source>
        <dbReference type="ARBA" id="ARBA00022617"/>
    </source>
</evidence>
<proteinExistence type="inferred from homology"/>
<gene>
    <name evidence="11" type="ORF">RDB_LOCUS116726</name>
</gene>
<evidence type="ECO:0000313" key="11">
    <source>
        <dbReference type="EMBL" id="CAE6496052.1"/>
    </source>
</evidence>
<keyword evidence="7 9" id="KW-0408">Iron</keyword>
<sequence length="446" mass="50710">MMGQIIIVLNSAEAANEVLGRRAGIYSDRPQLQMVRSDNLTGWGNNTAFLPYGERWRKQRRMTHEVLNKKASEEFWPTVTRQSRLAIQRLLDHPQAYPDEFKHMTAYTMLSSAYGYEALSFKEELVQIVEAANKGLCQAALAGNFFVNVVPWLRYVPSWLPGAGWKRQAHKWRAEKEKMLHVPYNWTKEQMAAGAAAPSMLKNLLSNLAAQTKCPSDIMEEEDIIKWTTGTMFSAGSDTSVAVLLVFVLAMTLHPEVQHNAQVELDSLLNENRLPELTDRHDLPYVNRLIKEVLRWRSITPLAIPHKCTQDDNYKGYRIPEGAMVIGNVWAISNDPNVYHKPDIFNPDRFQDPLTPDAPLFGFGRRGCPGIHLADAILFSVISTMLTVFNIRPIRDSLGNPVLPNAEMGPNMLVNHPVPFDCEIVIRSEKYEQLLREWSNGHNEKH</sequence>
<dbReference type="Pfam" id="PF00067">
    <property type="entry name" value="p450"/>
    <property type="match status" value="1"/>
</dbReference>
<protein>
    <recommendedName>
        <fullName evidence="13">O-methylsterigmatocystin oxidoreductase</fullName>
    </recommendedName>
</protein>
<evidence type="ECO:0000256" key="8">
    <source>
        <dbReference type="ARBA" id="ARBA00023033"/>
    </source>
</evidence>
<dbReference type="GO" id="GO:0005506">
    <property type="term" value="F:iron ion binding"/>
    <property type="evidence" value="ECO:0007669"/>
    <property type="project" value="InterPro"/>
</dbReference>
<dbReference type="InterPro" id="IPR036396">
    <property type="entry name" value="Cyt_P450_sf"/>
</dbReference>
<dbReference type="CDD" id="cd11065">
    <property type="entry name" value="CYP64-like"/>
    <property type="match status" value="1"/>
</dbReference>
<dbReference type="InterPro" id="IPR001128">
    <property type="entry name" value="Cyt_P450"/>
</dbReference>
<evidence type="ECO:0000256" key="10">
    <source>
        <dbReference type="RuleBase" id="RU000461"/>
    </source>
</evidence>
<evidence type="ECO:0000256" key="3">
    <source>
        <dbReference type="ARBA" id="ARBA00010617"/>
    </source>
</evidence>